<dbReference type="InterPro" id="IPR038404">
    <property type="entry name" value="TRAP_DctP_sf"/>
</dbReference>
<dbReference type="CDD" id="cd13602">
    <property type="entry name" value="PBP2_TRAP_BpDctp6_7"/>
    <property type="match status" value="1"/>
</dbReference>
<keyword evidence="1 2" id="KW-0732">Signal</keyword>
<dbReference type="PANTHER" id="PTHR33376:SF4">
    <property type="entry name" value="SIALIC ACID-BINDING PERIPLASMIC PROTEIN SIAP"/>
    <property type="match status" value="1"/>
</dbReference>
<dbReference type="OrthoDB" id="9783941at2"/>
<keyword evidence="4" id="KW-1185">Reference proteome</keyword>
<dbReference type="PANTHER" id="PTHR33376">
    <property type="match status" value="1"/>
</dbReference>
<dbReference type="AlphaFoldDB" id="A0A5C8Z850"/>
<dbReference type="InterPro" id="IPR018389">
    <property type="entry name" value="DctP_fam"/>
</dbReference>
<dbReference type="EMBL" id="VKAD01000001">
    <property type="protein sequence ID" value="TXR53827.1"/>
    <property type="molecule type" value="Genomic_DNA"/>
</dbReference>
<comment type="caution">
    <text evidence="3">The sequence shown here is derived from an EMBL/GenBank/DDBJ whole genome shotgun (WGS) entry which is preliminary data.</text>
</comment>
<dbReference type="Pfam" id="PF03480">
    <property type="entry name" value="DctP"/>
    <property type="match status" value="1"/>
</dbReference>
<dbReference type="NCBIfam" id="NF037995">
    <property type="entry name" value="TRAP_S1"/>
    <property type="match status" value="1"/>
</dbReference>
<accession>A0A5C8Z850</accession>
<evidence type="ECO:0000256" key="2">
    <source>
        <dbReference type="SAM" id="SignalP"/>
    </source>
</evidence>
<reference evidence="3 4" key="1">
    <citation type="submission" date="2019-07" db="EMBL/GenBank/DDBJ databases">
        <title>Reinekea sp. strain SSH23 genome sequencing and assembly.</title>
        <authorList>
            <person name="Kim I."/>
        </authorList>
    </citation>
    <scope>NUCLEOTIDE SEQUENCE [LARGE SCALE GENOMIC DNA]</scope>
    <source>
        <strain evidence="3 4">SSH23</strain>
    </source>
</reference>
<organism evidence="3 4">
    <name type="scientific">Reinekea thalattae</name>
    <dbReference type="NCBI Taxonomy" id="2593301"/>
    <lineage>
        <taxon>Bacteria</taxon>
        <taxon>Pseudomonadati</taxon>
        <taxon>Pseudomonadota</taxon>
        <taxon>Gammaproteobacteria</taxon>
        <taxon>Oceanospirillales</taxon>
        <taxon>Saccharospirillaceae</taxon>
        <taxon>Reinekea</taxon>
    </lineage>
</organism>
<evidence type="ECO:0000313" key="3">
    <source>
        <dbReference type="EMBL" id="TXR53827.1"/>
    </source>
</evidence>
<dbReference type="Proteomes" id="UP000321764">
    <property type="component" value="Unassembled WGS sequence"/>
</dbReference>
<dbReference type="Gene3D" id="3.40.190.170">
    <property type="entry name" value="Bacterial extracellular solute-binding protein, family 7"/>
    <property type="match status" value="1"/>
</dbReference>
<dbReference type="RefSeq" id="WP_147713226.1">
    <property type="nucleotide sequence ID" value="NZ_VKAD01000001.1"/>
</dbReference>
<evidence type="ECO:0000313" key="4">
    <source>
        <dbReference type="Proteomes" id="UP000321764"/>
    </source>
</evidence>
<feature type="chain" id="PRO_5022684805" evidence="2">
    <location>
        <begin position="23"/>
        <end position="321"/>
    </location>
</feature>
<dbReference type="GO" id="GO:0055085">
    <property type="term" value="P:transmembrane transport"/>
    <property type="evidence" value="ECO:0007669"/>
    <property type="project" value="InterPro"/>
</dbReference>
<feature type="signal peptide" evidence="2">
    <location>
        <begin position="1"/>
        <end position="22"/>
    </location>
</feature>
<proteinExistence type="predicted"/>
<protein>
    <submittedName>
        <fullName evidence="3">TRAP transporter substrate-binding protein</fullName>
    </submittedName>
</protein>
<sequence>MNMSIRTTATIAIGLASAFLSAETRWDMATPYVDATHHTQNIIQFAQDLNDATDGEFEIVVHSGASLVKHTEIARSVRSELVPIGEVFIGIMGNSDPIYKLDNIPFLATDFDQAKALYAASKSTLEAKLDKEGLMLLFSVPWPPQGIYSKEPVTNIDSFKGAKLRAYSSTLSRLAVLLEASPTTVQTVEIPQAFSTGIVDMMITSPTTGVSSQSWDYVSHYTDVQAWIPKNMVVVNKRAFKRLDKDLQTALLEAAEKAELRGWAMAEEETISKTAELAANGMTVSEPTAELKTALQAVGETMAQEWLEEAGAEGKKVLDSY</sequence>
<evidence type="ECO:0000256" key="1">
    <source>
        <dbReference type="ARBA" id="ARBA00022729"/>
    </source>
</evidence>
<name>A0A5C8Z850_9GAMM</name>
<gene>
    <name evidence="3" type="ORF">FME95_04520</name>
</gene>